<keyword evidence="1" id="KW-0812">Transmembrane</keyword>
<protein>
    <submittedName>
        <fullName evidence="2">Uncharacterized protein</fullName>
    </submittedName>
</protein>
<gene>
    <name evidence="2" type="ORF">EVOR1521_LOCUS3875</name>
</gene>
<feature type="transmembrane region" description="Helical" evidence="1">
    <location>
        <begin position="309"/>
        <end position="331"/>
    </location>
</feature>
<evidence type="ECO:0000313" key="2">
    <source>
        <dbReference type="EMBL" id="CAJ1374288.1"/>
    </source>
</evidence>
<keyword evidence="1" id="KW-0472">Membrane</keyword>
<sequence length="402" mass="44693">MGSRPLPHLCVWGDMADLEGTKMLDDEDSDSDSDSWGGIKTTQCDRRCTRNTEMWLIGLAVSVVLGPVLVVILRRTLQAKVDASAVWEEEKRTEVEKVWESSPVSDATLAIMIGYGRQMRQQASILVDICFGLVFFGTLTATYIATVNPEQAPADFKQKGTLSNMAQDVQQAQGRLWTTSLGLASILLCVSMYTFWIYRCWAPLLSFENNPLATTVLEYAVERRLRTAWAVVPNVGFVLSAMVPSLSNASNYQMVLTAVHNVCAPLSMLFCMVMETVQLHYGENAFAYFFSTEPTPVYGPLTTFQRMRVVLLIEAWLAGLIFVGVQGYLAFCVNRRYWVALVSYYGEVIGIVLAFSLPAAAALDIREFTKTAAGTVMEETASVIPYVYMSGINRTITRLMDE</sequence>
<feature type="transmembrane region" description="Helical" evidence="1">
    <location>
        <begin position="125"/>
        <end position="145"/>
    </location>
</feature>
<feature type="transmembrane region" description="Helical" evidence="1">
    <location>
        <begin position="337"/>
        <end position="363"/>
    </location>
</feature>
<reference evidence="2" key="1">
    <citation type="submission" date="2023-08" db="EMBL/GenBank/DDBJ databases">
        <authorList>
            <person name="Chen Y."/>
            <person name="Shah S."/>
            <person name="Dougan E. K."/>
            <person name="Thang M."/>
            <person name="Chan C."/>
        </authorList>
    </citation>
    <scope>NUCLEOTIDE SEQUENCE</scope>
</reference>
<proteinExistence type="predicted"/>
<dbReference type="AlphaFoldDB" id="A0AA36HS18"/>
<feature type="transmembrane region" description="Helical" evidence="1">
    <location>
        <begin position="55"/>
        <end position="73"/>
    </location>
</feature>
<keyword evidence="3" id="KW-1185">Reference proteome</keyword>
<feature type="transmembrane region" description="Helical" evidence="1">
    <location>
        <begin position="176"/>
        <end position="198"/>
    </location>
</feature>
<name>A0AA36HS18_9DINO</name>
<evidence type="ECO:0000256" key="1">
    <source>
        <dbReference type="SAM" id="Phobius"/>
    </source>
</evidence>
<keyword evidence="1" id="KW-1133">Transmembrane helix</keyword>
<evidence type="ECO:0000313" key="3">
    <source>
        <dbReference type="Proteomes" id="UP001178507"/>
    </source>
</evidence>
<organism evidence="2 3">
    <name type="scientific">Effrenium voratum</name>
    <dbReference type="NCBI Taxonomy" id="2562239"/>
    <lineage>
        <taxon>Eukaryota</taxon>
        <taxon>Sar</taxon>
        <taxon>Alveolata</taxon>
        <taxon>Dinophyceae</taxon>
        <taxon>Suessiales</taxon>
        <taxon>Symbiodiniaceae</taxon>
        <taxon>Effrenium</taxon>
    </lineage>
</organism>
<dbReference type="EMBL" id="CAUJNA010000241">
    <property type="protein sequence ID" value="CAJ1374288.1"/>
    <property type="molecule type" value="Genomic_DNA"/>
</dbReference>
<accession>A0AA36HS18</accession>
<dbReference type="Proteomes" id="UP001178507">
    <property type="component" value="Unassembled WGS sequence"/>
</dbReference>
<comment type="caution">
    <text evidence="2">The sequence shown here is derived from an EMBL/GenBank/DDBJ whole genome shotgun (WGS) entry which is preliminary data.</text>
</comment>